<dbReference type="InterPro" id="IPR050237">
    <property type="entry name" value="ATP-dep_AMP-bd_enzyme"/>
</dbReference>
<accession>A0AAE3GAN9</accession>
<sequence>MLTGCEPWPEEIARSYREAGYWAGQTLGEALRGWAARGGDRTAVVSRDRRVSYRELDEWVDRLAAGFHAREIGAGDRVVVQLPNTPEFIAVCFALFRLGAVPVFALPAHRASEITHLCRLTDAVAYLVPALHRGYDHRLLARQVRLAVPGVRQVFVAGEPGEFVALADVDAAGTALPAASGGLAEPDPADVAFFLLSGGTTALPKLVPRTHDDFLYQARAASAVCGLNQDSVYLAALPAAFNFAWGCPGVLGTLHAGGTVVLARSASPDECFTLIERERVTITSVVPTVAQLWLDAVEWNRRDLSSLRVLQIGGAKLHRELAERVQPALGCRLQQVLGMAEGLICFTREDYSAEEVLTTQGHPLSPADEIRVVDEHGRDAPDGELGELLTRGPYTIRGYYRAPEHNATAFTEDGFYRTGDLVRRTAAGRIVVDGRIKDLVNRCGEKVSASEVEGHLLAHPRVAQAAVVPAPHPELGEQICAFVVPSGEAPSLVELRRLLLDRGLAAYKLPDRLDVVVALPVTGLGKVDKKVLAADALRRVEADQTTDAARPVH</sequence>
<feature type="domain" description="AMP-binding enzyme C-terminal" evidence="3">
    <location>
        <begin position="451"/>
        <end position="526"/>
    </location>
</feature>
<dbReference type="Pfam" id="PF13193">
    <property type="entry name" value="AMP-binding_C"/>
    <property type="match status" value="1"/>
</dbReference>
<gene>
    <name evidence="4" type="ORF">LX83_000784</name>
</gene>
<evidence type="ECO:0000259" key="2">
    <source>
        <dbReference type="Pfam" id="PF00501"/>
    </source>
</evidence>
<name>A0AAE3GAN9_9PSEU</name>
<dbReference type="FunFam" id="2.30.38.10:FF:000003">
    <property type="entry name" value="Vibriobactin-specific 2,3-dihydroxybenzoate-AMP ligase"/>
    <property type="match status" value="1"/>
</dbReference>
<feature type="domain" description="AMP-dependent synthetase/ligase" evidence="2">
    <location>
        <begin position="33"/>
        <end position="400"/>
    </location>
</feature>
<dbReference type="EMBL" id="JAMTCK010000002">
    <property type="protein sequence ID" value="MCP2163944.1"/>
    <property type="molecule type" value="Genomic_DNA"/>
</dbReference>
<dbReference type="PANTHER" id="PTHR43767">
    <property type="entry name" value="LONG-CHAIN-FATTY-ACID--COA LIGASE"/>
    <property type="match status" value="1"/>
</dbReference>
<protein>
    <submittedName>
        <fullName evidence="4">2,3-dihydroxybenzoate-AMP ligase</fullName>
    </submittedName>
</protein>
<reference evidence="4" key="1">
    <citation type="submission" date="2022-06" db="EMBL/GenBank/DDBJ databases">
        <title>Genomic Encyclopedia of Archaeal and Bacterial Type Strains, Phase II (KMG-II): from individual species to whole genera.</title>
        <authorList>
            <person name="Goeker M."/>
        </authorList>
    </citation>
    <scope>NUCLEOTIDE SEQUENCE</scope>
    <source>
        <strain evidence="4">DSM 43935</strain>
    </source>
</reference>
<evidence type="ECO:0000313" key="5">
    <source>
        <dbReference type="Proteomes" id="UP001206128"/>
    </source>
</evidence>
<dbReference type="GO" id="GO:0016878">
    <property type="term" value="F:acid-thiol ligase activity"/>
    <property type="evidence" value="ECO:0007669"/>
    <property type="project" value="UniProtKB-ARBA"/>
</dbReference>
<dbReference type="AlphaFoldDB" id="A0AAE3GAN9"/>
<proteinExistence type="predicted"/>
<dbReference type="InterPro" id="IPR025110">
    <property type="entry name" value="AMP-bd_C"/>
</dbReference>
<dbReference type="RefSeq" id="WP_253767135.1">
    <property type="nucleotide sequence ID" value="NZ_JAMTCK010000002.1"/>
</dbReference>
<evidence type="ECO:0000313" key="4">
    <source>
        <dbReference type="EMBL" id="MCP2163944.1"/>
    </source>
</evidence>
<evidence type="ECO:0000256" key="1">
    <source>
        <dbReference type="ARBA" id="ARBA00022598"/>
    </source>
</evidence>
<dbReference type="Gene3D" id="2.30.38.10">
    <property type="entry name" value="Luciferase, Domain 3"/>
    <property type="match status" value="1"/>
</dbReference>
<keyword evidence="1 4" id="KW-0436">Ligase</keyword>
<dbReference type="SUPFAM" id="SSF56801">
    <property type="entry name" value="Acetyl-CoA synthetase-like"/>
    <property type="match status" value="1"/>
</dbReference>
<organism evidence="4 5">
    <name type="scientific">Goodfellowiella coeruleoviolacea</name>
    <dbReference type="NCBI Taxonomy" id="334858"/>
    <lineage>
        <taxon>Bacteria</taxon>
        <taxon>Bacillati</taxon>
        <taxon>Actinomycetota</taxon>
        <taxon>Actinomycetes</taxon>
        <taxon>Pseudonocardiales</taxon>
        <taxon>Pseudonocardiaceae</taxon>
        <taxon>Goodfellowiella</taxon>
    </lineage>
</organism>
<dbReference type="Gene3D" id="3.40.50.980">
    <property type="match status" value="2"/>
</dbReference>
<evidence type="ECO:0000259" key="3">
    <source>
        <dbReference type="Pfam" id="PF13193"/>
    </source>
</evidence>
<dbReference type="Proteomes" id="UP001206128">
    <property type="component" value="Unassembled WGS sequence"/>
</dbReference>
<dbReference type="PANTHER" id="PTHR43767:SF1">
    <property type="entry name" value="NONRIBOSOMAL PEPTIDE SYNTHASE PES1 (EUROFUNG)-RELATED"/>
    <property type="match status" value="1"/>
</dbReference>
<dbReference type="Pfam" id="PF00501">
    <property type="entry name" value="AMP-binding"/>
    <property type="match status" value="1"/>
</dbReference>
<dbReference type="InterPro" id="IPR045851">
    <property type="entry name" value="AMP-bd_C_sf"/>
</dbReference>
<dbReference type="InterPro" id="IPR000873">
    <property type="entry name" value="AMP-dep_synth/lig_dom"/>
</dbReference>
<dbReference type="Gene3D" id="3.30.300.30">
    <property type="match status" value="1"/>
</dbReference>
<comment type="caution">
    <text evidence="4">The sequence shown here is derived from an EMBL/GenBank/DDBJ whole genome shotgun (WGS) entry which is preliminary data.</text>
</comment>
<keyword evidence="5" id="KW-1185">Reference proteome</keyword>